<protein>
    <submittedName>
        <fullName evidence="2">YlmC/YmxH family sporulation protein</fullName>
    </submittedName>
</protein>
<dbReference type="InterPro" id="IPR014238">
    <property type="entry name" value="Spore_YlmC/YmxH"/>
</dbReference>
<dbReference type="SUPFAM" id="SSF50346">
    <property type="entry name" value="PRC-barrel domain"/>
    <property type="match status" value="1"/>
</dbReference>
<dbReference type="AlphaFoldDB" id="A0AAT9LE58"/>
<reference evidence="2" key="2">
    <citation type="journal article" date="2023" name="Biology">
        <title>Prokaryotic Life Associated with Coal-Fire Gas Vents Revealed by Metagenomics.</title>
        <authorList>
            <person name="Kadnikov V.V."/>
            <person name="Mardanov A.V."/>
            <person name="Beletsky A.V."/>
            <person name="Karnachuk O.V."/>
            <person name="Ravin N.V."/>
        </authorList>
    </citation>
    <scope>NUCLEOTIDE SEQUENCE</scope>
    <source>
        <strain evidence="2">Bu02</strain>
    </source>
</reference>
<sequence>MIRASDLAMREVINTTDGRRLGNIVDVELDLSTGKILAVVVPGQAKAFGIFGRGDDYVIPWENIKKIGEDVILVELSDRYMRRSTR</sequence>
<dbReference type="EMBL" id="CP062796">
    <property type="protein sequence ID" value="QUL98512.1"/>
    <property type="molecule type" value="Genomic_DNA"/>
</dbReference>
<organism evidence="2">
    <name type="scientific">Candidatus Fermentithermobacillus carboniphilus</name>
    <dbReference type="NCBI Taxonomy" id="3085328"/>
    <lineage>
        <taxon>Bacteria</taxon>
        <taxon>Bacillati</taxon>
        <taxon>Bacillota</taxon>
        <taxon>Candidatus Fermentithermobacillia</taxon>
        <taxon>Candidatus Fermentithermobacillales</taxon>
        <taxon>Candidatus Fermentithermobacillaceae</taxon>
        <taxon>Candidatus Fermentithermobacillus</taxon>
    </lineage>
</organism>
<name>A0AAT9LE58_9FIRM</name>
<evidence type="ECO:0000259" key="1">
    <source>
        <dbReference type="Pfam" id="PF05239"/>
    </source>
</evidence>
<proteinExistence type="predicted"/>
<dbReference type="PANTHER" id="PTHR40061:SF1">
    <property type="entry name" value="SPORULATION PROTEIN YLMC-RELATED"/>
    <property type="match status" value="1"/>
</dbReference>
<accession>A0AAT9LE58</accession>
<evidence type="ECO:0000313" key="2">
    <source>
        <dbReference type="EMBL" id="QUL98512.1"/>
    </source>
</evidence>
<dbReference type="Pfam" id="PF05239">
    <property type="entry name" value="PRC"/>
    <property type="match status" value="1"/>
</dbReference>
<reference evidence="2" key="1">
    <citation type="submission" date="2020-10" db="EMBL/GenBank/DDBJ databases">
        <authorList>
            <person name="Kadnikov V."/>
            <person name="Beletsky A.V."/>
            <person name="Mardanov A.V."/>
            <person name="Karnachuk O.V."/>
            <person name="Ravin N.V."/>
        </authorList>
    </citation>
    <scope>NUCLEOTIDE SEQUENCE</scope>
    <source>
        <strain evidence="2">Bu02</strain>
    </source>
</reference>
<dbReference type="InterPro" id="IPR011033">
    <property type="entry name" value="PRC_barrel-like_sf"/>
</dbReference>
<dbReference type="KEGG" id="fcz:IMF26_11020"/>
<dbReference type="PANTHER" id="PTHR40061">
    <property type="entry name" value="SPORULATION PROTEIN YLMC-RELATED"/>
    <property type="match status" value="1"/>
</dbReference>
<gene>
    <name evidence="2" type="ORF">IMF26_11020</name>
</gene>
<dbReference type="Gene3D" id="2.30.30.240">
    <property type="entry name" value="PRC-barrel domain"/>
    <property type="match status" value="1"/>
</dbReference>
<feature type="domain" description="PRC-barrel" evidence="1">
    <location>
        <begin position="1"/>
        <end position="75"/>
    </location>
</feature>
<dbReference type="NCBIfam" id="TIGR02888">
    <property type="entry name" value="spore_YlmC_YmxH"/>
    <property type="match status" value="1"/>
</dbReference>
<dbReference type="InterPro" id="IPR027275">
    <property type="entry name" value="PRC-brl_dom"/>
</dbReference>